<keyword evidence="1" id="KW-0255">Endonuclease</keyword>
<sequence>MNKSTEYREERKKAARLRPSILERDDYKCRRCGSDDIDFLEVHHVHGYISGETRRPII</sequence>
<gene>
    <name evidence="1" type="ORF">JOC48_004216</name>
</gene>
<keyword evidence="1" id="KW-0378">Hydrolase</keyword>
<proteinExistence type="predicted"/>
<keyword evidence="2" id="KW-1185">Reference proteome</keyword>
<name>A0ABS2N6D4_9BACI</name>
<protein>
    <submittedName>
        <fullName evidence="1">5-methylcytosine-specific restriction endonuclease McrA</fullName>
    </submittedName>
</protein>
<dbReference type="Proteomes" id="UP001296943">
    <property type="component" value="Unassembled WGS sequence"/>
</dbReference>
<evidence type="ECO:0000313" key="2">
    <source>
        <dbReference type="Proteomes" id="UP001296943"/>
    </source>
</evidence>
<organism evidence="1 2">
    <name type="scientific">Aquibacillus albus</name>
    <dbReference type="NCBI Taxonomy" id="1168171"/>
    <lineage>
        <taxon>Bacteria</taxon>
        <taxon>Bacillati</taxon>
        <taxon>Bacillota</taxon>
        <taxon>Bacilli</taxon>
        <taxon>Bacillales</taxon>
        <taxon>Bacillaceae</taxon>
        <taxon>Aquibacillus</taxon>
    </lineage>
</organism>
<dbReference type="GO" id="GO:0004519">
    <property type="term" value="F:endonuclease activity"/>
    <property type="evidence" value="ECO:0007669"/>
    <property type="project" value="UniProtKB-KW"/>
</dbReference>
<dbReference type="EMBL" id="JAFBDR010000040">
    <property type="protein sequence ID" value="MBM7573649.1"/>
    <property type="molecule type" value="Genomic_DNA"/>
</dbReference>
<keyword evidence="1" id="KW-0540">Nuclease</keyword>
<accession>A0ABS2N6D4</accession>
<comment type="caution">
    <text evidence="1">The sequence shown here is derived from an EMBL/GenBank/DDBJ whole genome shotgun (WGS) entry which is preliminary data.</text>
</comment>
<evidence type="ECO:0000313" key="1">
    <source>
        <dbReference type="EMBL" id="MBM7573649.1"/>
    </source>
</evidence>
<reference evidence="1 2" key="1">
    <citation type="submission" date="2021-01" db="EMBL/GenBank/DDBJ databases">
        <title>Genomic Encyclopedia of Type Strains, Phase IV (KMG-IV): sequencing the most valuable type-strain genomes for metagenomic binning, comparative biology and taxonomic classification.</title>
        <authorList>
            <person name="Goeker M."/>
        </authorList>
    </citation>
    <scope>NUCLEOTIDE SEQUENCE [LARGE SCALE GENOMIC DNA]</scope>
    <source>
        <strain evidence="1 2">DSM 23711</strain>
    </source>
</reference>